<dbReference type="SUPFAM" id="SSF49599">
    <property type="entry name" value="TRAF domain-like"/>
    <property type="match status" value="1"/>
</dbReference>
<name>A0A1G4MEB1_LACFM</name>
<dbReference type="GO" id="GO:0005829">
    <property type="term" value="C:cytosol"/>
    <property type="evidence" value="ECO:0007669"/>
    <property type="project" value="TreeGrafter"/>
</dbReference>
<dbReference type="InterPro" id="IPR008974">
    <property type="entry name" value="TRAF-like"/>
</dbReference>
<evidence type="ECO:0000256" key="6">
    <source>
        <dbReference type="ARBA" id="ARBA00022801"/>
    </source>
</evidence>
<evidence type="ECO:0000256" key="7">
    <source>
        <dbReference type="ARBA" id="ARBA00022807"/>
    </source>
</evidence>
<dbReference type="Pfam" id="PF00443">
    <property type="entry name" value="UCH"/>
    <property type="match status" value="1"/>
</dbReference>
<dbReference type="Proteomes" id="UP000190831">
    <property type="component" value="Chromosome E"/>
</dbReference>
<dbReference type="Gene3D" id="2.60.210.10">
    <property type="entry name" value="Apoptosis, Tumor Necrosis Factor Receptor Associated Protein 2, Chain A"/>
    <property type="match status" value="1"/>
</dbReference>
<comment type="catalytic activity">
    <reaction evidence="1">
        <text>Thiol-dependent hydrolysis of ester, thioester, amide, peptide and isopeptide bonds formed by the C-terminal Gly of ubiquitin (a 76-residue protein attached to proteins as an intracellular targeting signal).</text>
        <dbReference type="EC" id="3.4.19.12"/>
    </reaction>
</comment>
<dbReference type="SMART" id="SM00061">
    <property type="entry name" value="MATH"/>
    <property type="match status" value="1"/>
</dbReference>
<organism evidence="10 11">
    <name type="scientific">Lachancea fermentati</name>
    <name type="common">Zygosaccharomyces fermentati</name>
    <dbReference type="NCBI Taxonomy" id="4955"/>
    <lineage>
        <taxon>Eukaryota</taxon>
        <taxon>Fungi</taxon>
        <taxon>Dikarya</taxon>
        <taxon>Ascomycota</taxon>
        <taxon>Saccharomycotina</taxon>
        <taxon>Saccharomycetes</taxon>
        <taxon>Saccharomycetales</taxon>
        <taxon>Saccharomycetaceae</taxon>
        <taxon>Lachancea</taxon>
    </lineage>
</organism>
<dbReference type="CDD" id="cd02659">
    <property type="entry name" value="peptidase_C19C"/>
    <property type="match status" value="1"/>
</dbReference>
<reference evidence="11" key="1">
    <citation type="submission" date="2016-03" db="EMBL/GenBank/DDBJ databases">
        <authorList>
            <person name="Devillers H."/>
        </authorList>
    </citation>
    <scope>NUCLEOTIDE SEQUENCE [LARGE SCALE GENOMIC DNA]</scope>
</reference>
<dbReference type="FunFam" id="2.60.210.10:FF:000016">
    <property type="entry name" value="Ubiquitin-specific protease"/>
    <property type="match status" value="1"/>
</dbReference>
<dbReference type="InterPro" id="IPR050164">
    <property type="entry name" value="Peptidase_C19"/>
</dbReference>
<dbReference type="Pfam" id="PF14533">
    <property type="entry name" value="USP7_C2"/>
    <property type="match status" value="1"/>
</dbReference>
<gene>
    <name evidence="10" type="ORF">LAFE_0E14972G</name>
</gene>
<sequence>MVENTEIYETVGELIDLGKGIEDILPTMESQETLCEGAFTWHILDWNKLDMEKHVSPRFKIGEYEWDVLLFPQGNHNKGLSMYLEPHPEEIKNEETGEREAANPDWYVCAQFSIGISKPGEDEKFQLFNVSHHRFCSNDTDWGFANFIDLENLKHRTNSKLSGFLSQNKLNISVFVRILKDPTGVLWHNFYNYDSKKLTGYVGFKNQGATCYLNSLLQSYYFTKYFRRVVYQIPTDNESPNNSVSLALQRAFFLLQKSNEPLDTLELTRSFGWDTGDAFTQHDVQELNRILMDRLENKMKGTEVEGTLNDIFVGKMKSYIKCVNVEYESSRVEDFWDIQLNVKNLTGLEQSFQNYIEVEMMDGENQYAAQGYGLQDAKKGVVFESFPPVLHLQLKRFEYDFNYDQLVKINDRYEFPESIDLSPYLDPEIYRSNPMPCIYKLHCVLVHSGDISTGHYYAMIKPNVDDQWYRFDDDKVWKVTKRQVFDENFGHENLPDEKLRTFTREQYQNYLIARQTSAYMLVYIREDMEDKILEEVEDADVPQHIVSSIENEMRQKELRRRELEEMHLFTKINVHSMTNFVHYQGFDLSPNDRSKLFNAELHEENEYPISIKMLKSKTMRDIKERIALEFSLPNLDLVNFWIMSYRKNYTLRVDSILNSELDDLSLEDVMKRLEISRSPSIDIFLEESYLDLHFIQALVEKNHIEFMGLTEKLMKGIREKVSCGTLPSSLGYLKNSNDESRQILLFVKMFDSGKQRLEGYCHVVVTQTEKISSLIDTLKAVNSHEFEIKLFEEFQPDMIEKVDECNQFITSELVDGDILAFGSFSSAKNCDMPYYSSVPDYYEFLRNRIKLKLSRADNSEEEYAIAKTEDEVNEFQVWISSKSSFQELAKIISSHVNVDPFYIRVFAVYANGRFALKWDCRLEDYLVKNYTKDSIPPFEFEVLSIPLKELEHLRSIKFYWLNDSYIHYQSLEFRVSNSCSIGEFLDKLQKRIGFDDHQKQQVLLWTNSDFKFQGILSEDNTFDELAESFLFFGRVLPEELALVQQLERATPDIDDSMDEMEEDLSVVKDNHEIVGGKLVIVIQYFKELDNRHGISFLFNLLPGENFIQTRDRLHSKFGLGRKEFSKIKLGITVNSDSGLTFKPMHNYSEENLKEIILFDVMNNLDYICMDHPDRSRTQTYHDRPMVIKN</sequence>
<dbReference type="PROSITE" id="PS00973">
    <property type="entry name" value="USP_2"/>
    <property type="match status" value="1"/>
</dbReference>
<dbReference type="PROSITE" id="PS50144">
    <property type="entry name" value="MATH"/>
    <property type="match status" value="1"/>
</dbReference>
<dbReference type="InterPro" id="IPR001394">
    <property type="entry name" value="Peptidase_C19_UCH"/>
</dbReference>
<evidence type="ECO:0000256" key="3">
    <source>
        <dbReference type="ARBA" id="ARBA00012759"/>
    </source>
</evidence>
<protein>
    <recommendedName>
        <fullName evidence="3">ubiquitinyl hydrolase 1</fullName>
        <ecNumber evidence="3">3.4.19.12</ecNumber>
    </recommendedName>
</protein>
<keyword evidence="6" id="KW-0378">Hydrolase</keyword>
<evidence type="ECO:0000259" key="8">
    <source>
        <dbReference type="PROSITE" id="PS50144"/>
    </source>
</evidence>
<accession>A0A1G4MEB1</accession>
<dbReference type="AlphaFoldDB" id="A0A1G4MEB1"/>
<keyword evidence="5" id="KW-0833">Ubl conjugation pathway</keyword>
<feature type="domain" description="USP" evidence="9">
    <location>
        <begin position="202"/>
        <end position="526"/>
    </location>
</feature>
<keyword evidence="7" id="KW-0788">Thiol protease</keyword>
<dbReference type="STRING" id="4955.A0A1G4MEB1"/>
<dbReference type="PROSITE" id="PS50235">
    <property type="entry name" value="USP_3"/>
    <property type="match status" value="1"/>
</dbReference>
<dbReference type="Gene3D" id="3.10.20.90">
    <property type="entry name" value="Phosphatidylinositol 3-kinase Catalytic Subunit, Chain A, domain 1"/>
    <property type="match status" value="2"/>
</dbReference>
<dbReference type="InterPro" id="IPR038765">
    <property type="entry name" value="Papain-like_cys_pep_sf"/>
</dbReference>
<dbReference type="PANTHER" id="PTHR24006:SF644">
    <property type="entry name" value="UBIQUITIN CARBOXYL-TERMINAL HYDROLASE 7"/>
    <property type="match status" value="1"/>
</dbReference>
<comment type="similarity">
    <text evidence="2">Belongs to the peptidase C19 family.</text>
</comment>
<dbReference type="OrthoDB" id="289038at2759"/>
<dbReference type="Gene3D" id="3.90.70.10">
    <property type="entry name" value="Cysteine proteinases"/>
    <property type="match status" value="1"/>
</dbReference>
<evidence type="ECO:0000313" key="10">
    <source>
        <dbReference type="EMBL" id="SCW02136.1"/>
    </source>
</evidence>
<dbReference type="InterPro" id="IPR024729">
    <property type="entry name" value="USP7_ICP0-binding_dom"/>
</dbReference>
<dbReference type="GO" id="GO:0016579">
    <property type="term" value="P:protein deubiquitination"/>
    <property type="evidence" value="ECO:0007669"/>
    <property type="project" value="InterPro"/>
</dbReference>
<evidence type="ECO:0000313" key="11">
    <source>
        <dbReference type="Proteomes" id="UP000190831"/>
    </source>
</evidence>
<evidence type="ECO:0000256" key="5">
    <source>
        <dbReference type="ARBA" id="ARBA00022786"/>
    </source>
</evidence>
<evidence type="ECO:0000256" key="1">
    <source>
        <dbReference type="ARBA" id="ARBA00000707"/>
    </source>
</evidence>
<dbReference type="EMBL" id="LT598488">
    <property type="protein sequence ID" value="SCW02136.1"/>
    <property type="molecule type" value="Genomic_DNA"/>
</dbReference>
<dbReference type="Pfam" id="PF12436">
    <property type="entry name" value="USP7_ICP0_bdg"/>
    <property type="match status" value="1"/>
</dbReference>
<dbReference type="InterPro" id="IPR002083">
    <property type="entry name" value="MATH/TRAF_dom"/>
</dbReference>
<evidence type="ECO:0000259" key="9">
    <source>
        <dbReference type="PROSITE" id="PS50235"/>
    </source>
</evidence>
<dbReference type="GO" id="GO:0031647">
    <property type="term" value="P:regulation of protein stability"/>
    <property type="evidence" value="ECO:0007669"/>
    <property type="project" value="TreeGrafter"/>
</dbReference>
<evidence type="ECO:0000256" key="4">
    <source>
        <dbReference type="ARBA" id="ARBA00022670"/>
    </source>
</evidence>
<dbReference type="InterPro" id="IPR028889">
    <property type="entry name" value="USP"/>
</dbReference>
<dbReference type="OMA" id="HTAHHRF"/>
<dbReference type="GO" id="GO:0004843">
    <property type="term" value="F:cysteine-type deubiquitinase activity"/>
    <property type="evidence" value="ECO:0007669"/>
    <property type="project" value="UniProtKB-EC"/>
</dbReference>
<dbReference type="PANTHER" id="PTHR24006">
    <property type="entry name" value="UBIQUITIN CARBOXYL-TERMINAL HYDROLASE"/>
    <property type="match status" value="1"/>
</dbReference>
<dbReference type="GO" id="GO:0005634">
    <property type="term" value="C:nucleus"/>
    <property type="evidence" value="ECO:0007669"/>
    <property type="project" value="TreeGrafter"/>
</dbReference>
<feature type="domain" description="MATH" evidence="8">
    <location>
        <begin position="36"/>
        <end position="176"/>
    </location>
</feature>
<dbReference type="Pfam" id="PF22486">
    <property type="entry name" value="MATH_2"/>
    <property type="match status" value="1"/>
</dbReference>
<dbReference type="GO" id="GO:0006508">
    <property type="term" value="P:proteolysis"/>
    <property type="evidence" value="ECO:0007669"/>
    <property type="project" value="UniProtKB-KW"/>
</dbReference>
<proteinExistence type="inferred from homology"/>
<dbReference type="SUPFAM" id="SSF54001">
    <property type="entry name" value="Cysteine proteinases"/>
    <property type="match status" value="1"/>
</dbReference>
<dbReference type="PROSITE" id="PS00972">
    <property type="entry name" value="USP_1"/>
    <property type="match status" value="1"/>
</dbReference>
<evidence type="ECO:0000256" key="2">
    <source>
        <dbReference type="ARBA" id="ARBA00009085"/>
    </source>
</evidence>
<dbReference type="FunFam" id="3.90.70.10:FF:000044">
    <property type="entry name" value="Ubiquitin carboxyl-terminal hydrolase 13"/>
    <property type="match status" value="1"/>
</dbReference>
<keyword evidence="11" id="KW-1185">Reference proteome</keyword>
<dbReference type="InterPro" id="IPR018200">
    <property type="entry name" value="USP_CS"/>
</dbReference>
<dbReference type="InterPro" id="IPR029346">
    <property type="entry name" value="USP_C"/>
</dbReference>
<dbReference type="EC" id="3.4.19.12" evidence="3"/>
<keyword evidence="4" id="KW-0645">Protease</keyword>